<evidence type="ECO:0000256" key="2">
    <source>
        <dbReference type="ARBA" id="ARBA00022643"/>
    </source>
</evidence>
<name>A0A9Y2JVR0_9PSEU</name>
<dbReference type="Pfam" id="PF00296">
    <property type="entry name" value="Bac_luciferase"/>
    <property type="match status" value="1"/>
</dbReference>
<evidence type="ECO:0000256" key="4">
    <source>
        <dbReference type="ARBA" id="ARBA00023033"/>
    </source>
</evidence>
<comment type="similarity">
    <text evidence="5">Belongs to the NtaA/SnaA/DszA monooxygenase family.</text>
</comment>
<evidence type="ECO:0000256" key="1">
    <source>
        <dbReference type="ARBA" id="ARBA00022630"/>
    </source>
</evidence>
<protein>
    <submittedName>
        <fullName evidence="8">NtaA/DmoA family FMN-dependent monooxygenase</fullName>
        <ecNumber evidence="8">1.14.-.-</ecNumber>
    </submittedName>
</protein>
<dbReference type="PIRSF" id="PIRSF000337">
    <property type="entry name" value="NTA_MOA"/>
    <property type="match status" value="1"/>
</dbReference>
<dbReference type="InterPro" id="IPR011251">
    <property type="entry name" value="Luciferase-like_dom"/>
</dbReference>
<dbReference type="InterPro" id="IPR051260">
    <property type="entry name" value="Diverse_substr_monoxygenases"/>
</dbReference>
<dbReference type="PANTHER" id="PTHR30011">
    <property type="entry name" value="ALKANESULFONATE MONOOXYGENASE-RELATED"/>
    <property type="match status" value="1"/>
</dbReference>
<dbReference type="RefSeq" id="WP_286000192.1">
    <property type="nucleotide sequence ID" value="NZ_CP127295.1"/>
</dbReference>
<feature type="binding site" evidence="6">
    <location>
        <position position="217"/>
    </location>
    <ligand>
        <name>FMN</name>
        <dbReference type="ChEBI" id="CHEBI:58210"/>
    </ligand>
</feature>
<reference evidence="8 9" key="1">
    <citation type="submission" date="2023-06" db="EMBL/GenBank/DDBJ databases">
        <authorList>
            <person name="Oyuntsetseg B."/>
            <person name="Kim S.B."/>
        </authorList>
    </citation>
    <scope>NUCLEOTIDE SEQUENCE [LARGE SCALE GENOMIC DNA]</scope>
    <source>
        <strain evidence="8 9">4-36</strain>
    </source>
</reference>
<dbReference type="InterPro" id="IPR036661">
    <property type="entry name" value="Luciferase-like_sf"/>
</dbReference>
<feature type="binding site" evidence="6">
    <location>
        <position position="94"/>
    </location>
    <ligand>
        <name>FMN</name>
        <dbReference type="ChEBI" id="CHEBI:58210"/>
    </ligand>
</feature>
<feature type="binding site" evidence="6">
    <location>
        <position position="148"/>
    </location>
    <ligand>
        <name>FMN</name>
        <dbReference type="ChEBI" id="CHEBI:58210"/>
    </ligand>
</feature>
<keyword evidence="1 6" id="KW-0285">Flavoprotein</keyword>
<dbReference type="EMBL" id="CP127295">
    <property type="protein sequence ID" value="WIY03844.1"/>
    <property type="molecule type" value="Genomic_DNA"/>
</dbReference>
<keyword evidence="3 8" id="KW-0560">Oxidoreductase</keyword>
<dbReference type="KEGG" id="amog:QRX60_08335"/>
<dbReference type="NCBIfam" id="TIGR03860">
    <property type="entry name" value="FMN_nitrolo"/>
    <property type="match status" value="1"/>
</dbReference>
<dbReference type="AlphaFoldDB" id="A0A9Y2JVR0"/>
<keyword evidence="4 8" id="KW-0503">Monooxygenase</keyword>
<sequence length="439" mass="48778">MTKQIKLAAHFPGVNNTTVWSDPASGSQIDFASFEHFARTAERGKFDFLFLAEGLRLREHAGKILDSDVVGRPNTTTVLAALAGVTTHLGLAGTLSSTFNEPYEVARQVASIDHLSGGRAAWNVVTSPDAWTGQNFRRGGFLKREDRYARAEEFLATVRELWDSWQPGTLVGDKENGVFARDPGKFVHSGPQFDIHGEFTLPRTPQGQPIVIQAGDSDEGREFAAKAADVIFSRHGTLEDGQTFFHDVKRRLATYGREHGELLIMPAATFVLGDTDAEAEEHAREIRLQQVRPATAIQFLEQVWSRDLSGYDVDGPLPEVDPDPDAEPLTWGRVRHEKDQLALARKWRALAEEKKLSIRELVIEVTARQQFVGSPATVAETIDEHVRSDAADGFVLVPHLTPTGLDEFVEKVVPHLQERGVFRTGYAGPTLREQLFRVR</sequence>
<organism evidence="8 9">
    <name type="scientific">Amycolatopsis mongoliensis</name>
    <dbReference type="NCBI Taxonomy" id="715475"/>
    <lineage>
        <taxon>Bacteria</taxon>
        <taxon>Bacillati</taxon>
        <taxon>Actinomycetota</taxon>
        <taxon>Actinomycetes</taxon>
        <taxon>Pseudonocardiales</taxon>
        <taxon>Pseudonocardiaceae</taxon>
        <taxon>Amycolatopsis</taxon>
    </lineage>
</organism>
<dbReference type="InterPro" id="IPR016215">
    <property type="entry name" value="NTA_MOA"/>
</dbReference>
<dbReference type="Gene3D" id="3.20.20.30">
    <property type="entry name" value="Luciferase-like domain"/>
    <property type="match status" value="1"/>
</dbReference>
<proteinExistence type="inferred from homology"/>
<dbReference type="CDD" id="cd01095">
    <property type="entry name" value="Nitrilotriacetate_monoxgenase"/>
    <property type="match status" value="1"/>
</dbReference>
<feature type="domain" description="Luciferase-like" evidence="7">
    <location>
        <begin position="24"/>
        <end position="387"/>
    </location>
</feature>
<evidence type="ECO:0000256" key="6">
    <source>
        <dbReference type="PIRSR" id="PIRSR000337-1"/>
    </source>
</evidence>
<dbReference type="GO" id="GO:0004497">
    <property type="term" value="F:monooxygenase activity"/>
    <property type="evidence" value="ECO:0007669"/>
    <property type="project" value="UniProtKB-KW"/>
</dbReference>
<evidence type="ECO:0000256" key="5">
    <source>
        <dbReference type="ARBA" id="ARBA00033748"/>
    </source>
</evidence>
<evidence type="ECO:0000313" key="9">
    <source>
        <dbReference type="Proteomes" id="UP001239397"/>
    </source>
</evidence>
<dbReference type="Proteomes" id="UP001239397">
    <property type="component" value="Chromosome"/>
</dbReference>
<gene>
    <name evidence="8" type="ORF">QRX60_08335</name>
</gene>
<evidence type="ECO:0000256" key="3">
    <source>
        <dbReference type="ARBA" id="ARBA00023002"/>
    </source>
</evidence>
<dbReference type="EC" id="1.14.-.-" evidence="8"/>
<evidence type="ECO:0000259" key="7">
    <source>
        <dbReference type="Pfam" id="PF00296"/>
    </source>
</evidence>
<keyword evidence="9" id="KW-1185">Reference proteome</keyword>
<dbReference type="GO" id="GO:0016705">
    <property type="term" value="F:oxidoreductase activity, acting on paired donors, with incorporation or reduction of molecular oxygen"/>
    <property type="evidence" value="ECO:0007669"/>
    <property type="project" value="InterPro"/>
</dbReference>
<dbReference type="SUPFAM" id="SSF51679">
    <property type="entry name" value="Bacterial luciferase-like"/>
    <property type="match status" value="1"/>
</dbReference>
<accession>A0A9Y2JVR0</accession>
<dbReference type="PANTHER" id="PTHR30011:SF16">
    <property type="entry name" value="C2H2 FINGER DOMAIN TRANSCRIPTION FACTOR (EUROFUNG)-RELATED"/>
    <property type="match status" value="1"/>
</dbReference>
<evidence type="ECO:0000313" key="8">
    <source>
        <dbReference type="EMBL" id="WIY03844.1"/>
    </source>
</evidence>
<keyword evidence="2 6" id="KW-0288">FMN</keyword>